<dbReference type="Pfam" id="PF04654">
    <property type="entry name" value="DUF599"/>
    <property type="match status" value="1"/>
</dbReference>
<protein>
    <submittedName>
        <fullName evidence="2">DUF599 family protein</fullName>
    </submittedName>
</protein>
<name>A0A6P1SWK7_9RHOB</name>
<dbReference type="AlphaFoldDB" id="A0A6P1SWK7"/>
<accession>A0A6P1SWK7</accession>
<keyword evidence="3" id="KW-1185">Reference proteome</keyword>
<gene>
    <name evidence="2" type="ORF">GO499_01265</name>
</gene>
<keyword evidence="1" id="KW-0812">Transmembrane</keyword>
<proteinExistence type="predicted"/>
<sequence length="244" mass="26586">MITMLPPDFDLLHGLAIAALFAAWFSYSGILKLIARGSLNEQLSMVRTDWLATGHTRNQRPYDAILIGHIVNAIAFFGSATLIVLAGIISLLANVRTLYDTIVDLAIATPPSFELFVVHIAVLGLTLTIAFFSFTYALRKLIYVLALIGAIPEGPLDEAAESQRTLMIANASIVLTEALKTFNFGIRGYYYFVAALGLFISPWLSAGLTLLMTSILIYRQVATRTARAIQAYVTAANACHGRTK</sequence>
<organism evidence="2 3">
    <name type="scientific">Algicella marina</name>
    <dbReference type="NCBI Taxonomy" id="2683284"/>
    <lineage>
        <taxon>Bacteria</taxon>
        <taxon>Pseudomonadati</taxon>
        <taxon>Pseudomonadota</taxon>
        <taxon>Alphaproteobacteria</taxon>
        <taxon>Rhodobacterales</taxon>
        <taxon>Paracoccaceae</taxon>
        <taxon>Algicella</taxon>
    </lineage>
</organism>
<evidence type="ECO:0000256" key="1">
    <source>
        <dbReference type="SAM" id="Phobius"/>
    </source>
</evidence>
<evidence type="ECO:0000313" key="3">
    <source>
        <dbReference type="Proteomes" id="UP000464495"/>
    </source>
</evidence>
<dbReference type="Proteomes" id="UP000464495">
    <property type="component" value="Chromosome"/>
</dbReference>
<keyword evidence="1" id="KW-0472">Membrane</keyword>
<keyword evidence="1" id="KW-1133">Transmembrane helix</keyword>
<dbReference type="EMBL" id="CP046620">
    <property type="protein sequence ID" value="QHQ33905.1"/>
    <property type="molecule type" value="Genomic_DNA"/>
</dbReference>
<evidence type="ECO:0000313" key="2">
    <source>
        <dbReference type="EMBL" id="QHQ33905.1"/>
    </source>
</evidence>
<dbReference type="KEGG" id="amaq:GO499_01265"/>
<reference evidence="2 3" key="1">
    <citation type="submission" date="2019-12" db="EMBL/GenBank/DDBJ databases">
        <title>Complete genome sequence of Algicella marina strain 9Alg 56(T) isolated from the red alga Tichocarpus crinitus.</title>
        <authorList>
            <person name="Kim S.-G."/>
            <person name="Nedashkovskaya O.I."/>
        </authorList>
    </citation>
    <scope>NUCLEOTIDE SEQUENCE [LARGE SCALE GENOMIC DNA]</scope>
    <source>
        <strain evidence="2 3">9Alg 56</strain>
    </source>
</reference>
<feature type="transmembrane region" description="Helical" evidence="1">
    <location>
        <begin position="113"/>
        <end position="138"/>
    </location>
</feature>
<feature type="transmembrane region" description="Helical" evidence="1">
    <location>
        <begin position="65"/>
        <end position="93"/>
    </location>
</feature>
<feature type="transmembrane region" description="Helical" evidence="1">
    <location>
        <begin position="189"/>
        <end position="218"/>
    </location>
</feature>
<dbReference type="InterPro" id="IPR006747">
    <property type="entry name" value="DUF599"/>
</dbReference>
<feature type="transmembrane region" description="Helical" evidence="1">
    <location>
        <begin position="12"/>
        <end position="35"/>
    </location>
</feature>
<dbReference type="RefSeq" id="WP_161860476.1">
    <property type="nucleotide sequence ID" value="NZ_CP046620.1"/>
</dbReference>